<dbReference type="Gene3D" id="3.40.190.10">
    <property type="entry name" value="Periplasmic binding protein-like II"/>
    <property type="match status" value="2"/>
</dbReference>
<dbReference type="PANTHER" id="PTHR42941:SF1">
    <property type="entry name" value="SLL1037 PROTEIN"/>
    <property type="match status" value="1"/>
</dbReference>
<dbReference type="PANTHER" id="PTHR42941">
    <property type="entry name" value="SLL1037 PROTEIN"/>
    <property type="match status" value="1"/>
</dbReference>
<evidence type="ECO:0000256" key="1">
    <source>
        <dbReference type="SAM" id="SignalP"/>
    </source>
</evidence>
<proteinExistence type="predicted"/>
<protein>
    <recommendedName>
        <fullName evidence="4">TRAP transporter TAXI family solute receptor</fullName>
    </recommendedName>
</protein>
<evidence type="ECO:0000313" key="3">
    <source>
        <dbReference type="Proteomes" id="UP000277424"/>
    </source>
</evidence>
<dbReference type="InterPro" id="IPR011852">
    <property type="entry name" value="TRAP_TAXI"/>
</dbReference>
<feature type="chain" id="PRO_5019017407" description="TRAP transporter TAXI family solute receptor" evidence="1">
    <location>
        <begin position="29"/>
        <end position="321"/>
    </location>
</feature>
<evidence type="ECO:0000313" key="2">
    <source>
        <dbReference type="EMBL" id="RKQ72598.1"/>
    </source>
</evidence>
<name>A0A420WNI6_9PROT</name>
<accession>A0A420WNI6</accession>
<dbReference type="Pfam" id="PF16868">
    <property type="entry name" value="NMT1_3"/>
    <property type="match status" value="1"/>
</dbReference>
<dbReference type="SUPFAM" id="SSF53850">
    <property type="entry name" value="Periplasmic binding protein-like II"/>
    <property type="match status" value="1"/>
</dbReference>
<evidence type="ECO:0008006" key="4">
    <source>
        <dbReference type="Google" id="ProtNLM"/>
    </source>
</evidence>
<dbReference type="NCBIfam" id="TIGR02122">
    <property type="entry name" value="TRAP_TAXI"/>
    <property type="match status" value="1"/>
</dbReference>
<dbReference type="AlphaFoldDB" id="A0A420WNI6"/>
<gene>
    <name evidence="2" type="ORF">BCL74_0366</name>
</gene>
<organism evidence="2 3">
    <name type="scientific">Oceanibaculum indicum</name>
    <dbReference type="NCBI Taxonomy" id="526216"/>
    <lineage>
        <taxon>Bacteria</taxon>
        <taxon>Pseudomonadati</taxon>
        <taxon>Pseudomonadota</taxon>
        <taxon>Alphaproteobacteria</taxon>
        <taxon>Rhodospirillales</taxon>
        <taxon>Oceanibaculaceae</taxon>
        <taxon>Oceanibaculum</taxon>
    </lineage>
</organism>
<dbReference type="EMBL" id="RBIG01000001">
    <property type="protein sequence ID" value="RKQ72598.1"/>
    <property type="molecule type" value="Genomic_DNA"/>
</dbReference>
<comment type="caution">
    <text evidence="2">The sequence shown here is derived from an EMBL/GenBank/DDBJ whole genome shotgun (WGS) entry which is preliminary data.</text>
</comment>
<sequence>MKRMRKSVGAFLAVLMVTAMTNIPQAAAEPVGVTLGTSTQGGGFSLYGNALAEAINAADPGLKVEPRSTRGTGENLPLLEKGELDIALVQGTSAYEALAGIGQPKSELKILTAMYSSPGVFAVRGDVEARSIDDLKGRTVVFGTEASGLVVMANYVLDGLGLDMRRDFDAVFVKRASESPPKVIGGEAVALWGAGVGWPGFVKVSEGSAGARFIGLTPEQVAKVRAKHSFLKPMQLPAGSYAGQAEAVQTVGSWNFVLTRTDLPEDVAYRLIAAIDKAGPALTAKLDQAAETTPANTAEGAPDKAMIHPGVVRYLTEKGLL</sequence>
<dbReference type="Proteomes" id="UP000277424">
    <property type="component" value="Unassembled WGS sequence"/>
</dbReference>
<reference evidence="2 3" key="1">
    <citation type="submission" date="2018-10" db="EMBL/GenBank/DDBJ databases">
        <title>Comparative analysis of microorganisms from saline springs in Andes Mountain Range, Colombia.</title>
        <authorList>
            <person name="Rubin E."/>
        </authorList>
    </citation>
    <scope>NUCLEOTIDE SEQUENCE [LARGE SCALE GENOMIC DNA]</scope>
    <source>
        <strain evidence="2 3">USBA 36</strain>
    </source>
</reference>
<keyword evidence="1" id="KW-0732">Signal</keyword>
<feature type="signal peptide" evidence="1">
    <location>
        <begin position="1"/>
        <end position="28"/>
    </location>
</feature>